<dbReference type="PANTHER" id="PTHR22970:SF14">
    <property type="entry name" value="AT-RICH INTERACTIVE DOMAIN-CONTAINING PROTEIN 2"/>
    <property type="match status" value="1"/>
</dbReference>
<accession>A0A165FK67</accession>
<name>A0A165FK67_XYLHT</name>
<dbReference type="GO" id="GO:0016586">
    <property type="term" value="C:RSC-type complex"/>
    <property type="evidence" value="ECO:0007669"/>
    <property type="project" value="TreeGrafter"/>
</dbReference>
<dbReference type="InterPro" id="IPR001606">
    <property type="entry name" value="ARID_dom"/>
</dbReference>
<dbReference type="GO" id="GO:0006325">
    <property type="term" value="P:chromatin organization"/>
    <property type="evidence" value="ECO:0007669"/>
    <property type="project" value="UniProtKB-KW"/>
</dbReference>
<evidence type="ECO:0008006" key="10">
    <source>
        <dbReference type="Google" id="ProtNLM"/>
    </source>
</evidence>
<dbReference type="EMBL" id="KV407461">
    <property type="protein sequence ID" value="KZF21073.1"/>
    <property type="molecule type" value="Genomic_DNA"/>
</dbReference>
<dbReference type="PANTHER" id="PTHR22970">
    <property type="entry name" value="AT-RICH INTERACTIVE DOMAIN-CONTAINING PROTEIN 2"/>
    <property type="match status" value="1"/>
</dbReference>
<dbReference type="Gene3D" id="1.10.150.60">
    <property type="entry name" value="ARID DNA-binding domain"/>
    <property type="match status" value="1"/>
</dbReference>
<sequence>MAPAKGPREPSVERSTEYEEFMEDLKKYHEDRGTTDVFDPEPKIGNRHADLFKLYKKITERGGYDKVSAEKGGFREVGQEIKLVIGPPSGHAQLSYQLKTAYYRNLAAYEIAKFHKKDPPPRNILEDVSARGGDLLNRTLENFQKPVRPSMMDSQDSEGSGDEAQKTPKEEKMDIDEPGSATGRASRGLRQAPPQRVLFQPDVSSTRQTRHATGATHSPQPPSQVNTSLNQSALTMFQNYEPKQPTVLTLRPVITPGNNPSMFQEKQRSRKEAALRAGKTLPPKGMMLPGTGFEGPNIYVRTLLALRSGIPAEQGYALHHLVKISHERGDKYKFEAFPGLAEDLINMVLKVSSLYYNVDWQFSFADEGPSSQLDILDGIQGTKDILERIAALRPLNTLDELETEEFYQTLNKINEAGLVLRNMVTMEENAEYVAGFPQVRDFICIALNLPNRPAVVELQHYALDIAEQITKYLILEADDPLYVSLLRHMGGQDRGAILTALRAISRISMNMEESTRLKGVPSSIIQRIIDWTMLDDEELVHACLDFLYQYTAVVDNVEYMVGEVNVGMLVDQLVRLLTYGGRETEARLMVKPATQPPQPKVATELPNIPTDLLEQLLNIKEPERSSQWLRSCFEEDPSGEITQIALWQAYQGRFAEFQGLHAPLLAAADFIKNVSTTFSSANAQVLNGPVPKFIIKGIRPRAVPMSLQGKPYLRCKWQFEGGMPCGEFIVDEERLWNHLVHDHCRVSRRPDGKLDGTPSDTPVYTCRWKGCKKFSSSATRASAPPAEGAAPAAGGTRSPFEVGMHLKLHLPDSKEPDQPRPEAEFQSFDWCNTAVDERGDAAGLPLTSVLVLRNLARNVPRKEDHEAEGWTQRLFDPVRGRLWHVMAHNRSLNSYLTDLAILVA</sequence>
<feature type="region of interest" description="Disordered" evidence="5">
    <location>
        <begin position="777"/>
        <end position="797"/>
    </location>
</feature>
<dbReference type="CDD" id="cd16100">
    <property type="entry name" value="ARID"/>
    <property type="match status" value="1"/>
</dbReference>
<dbReference type="InParanoid" id="A0A165FK67"/>
<feature type="compositionally biased region" description="Polar residues" evidence="5">
    <location>
        <begin position="215"/>
        <end position="227"/>
    </location>
</feature>
<dbReference type="SUPFAM" id="SSF46774">
    <property type="entry name" value="ARID-like"/>
    <property type="match status" value="1"/>
</dbReference>
<keyword evidence="3" id="KW-0804">Transcription</keyword>
<dbReference type="OrthoDB" id="338531at2759"/>
<evidence type="ECO:0000259" key="7">
    <source>
        <dbReference type="PROSITE" id="PS51526"/>
    </source>
</evidence>
<evidence type="ECO:0000259" key="6">
    <source>
        <dbReference type="PROSITE" id="PS51011"/>
    </source>
</evidence>
<feature type="region of interest" description="Disordered" evidence="5">
    <location>
        <begin position="141"/>
        <end position="227"/>
    </location>
</feature>
<feature type="domain" description="RFX-type winged-helix" evidence="7">
    <location>
        <begin position="625"/>
        <end position="702"/>
    </location>
</feature>
<proteinExistence type="predicted"/>
<feature type="compositionally biased region" description="Low complexity" evidence="5">
    <location>
        <begin position="777"/>
        <end position="795"/>
    </location>
</feature>
<dbReference type="STRING" id="1328760.A0A165FK67"/>
<evidence type="ECO:0000256" key="1">
    <source>
        <dbReference type="ARBA" id="ARBA00022853"/>
    </source>
</evidence>
<evidence type="ECO:0000256" key="5">
    <source>
        <dbReference type="SAM" id="MobiDB-lite"/>
    </source>
</evidence>
<evidence type="ECO:0000313" key="9">
    <source>
        <dbReference type="Proteomes" id="UP000076632"/>
    </source>
</evidence>
<protein>
    <recommendedName>
        <fullName evidence="10">RSC complex subunit Rsc9</fullName>
    </recommendedName>
</protein>
<evidence type="ECO:0000256" key="2">
    <source>
        <dbReference type="ARBA" id="ARBA00023015"/>
    </source>
</evidence>
<evidence type="ECO:0000256" key="3">
    <source>
        <dbReference type="ARBA" id="ARBA00023163"/>
    </source>
</evidence>
<keyword evidence="2" id="KW-0805">Transcription regulation</keyword>
<dbReference type="PROSITE" id="PS51011">
    <property type="entry name" value="ARID"/>
    <property type="match status" value="1"/>
</dbReference>
<dbReference type="RefSeq" id="XP_018186628.1">
    <property type="nucleotide sequence ID" value="XM_018335279.1"/>
</dbReference>
<keyword evidence="4" id="KW-0539">Nucleus</keyword>
<feature type="domain" description="ARID" evidence="6">
    <location>
        <begin position="15"/>
        <end position="114"/>
    </location>
</feature>
<dbReference type="InterPro" id="IPR003150">
    <property type="entry name" value="DNA-bd_RFX"/>
</dbReference>
<dbReference type="SMART" id="SM01014">
    <property type="entry name" value="ARID"/>
    <property type="match status" value="1"/>
</dbReference>
<evidence type="ECO:0000256" key="4">
    <source>
        <dbReference type="ARBA" id="ARBA00023242"/>
    </source>
</evidence>
<keyword evidence="9" id="KW-1185">Reference proteome</keyword>
<dbReference type="Proteomes" id="UP000076632">
    <property type="component" value="Unassembled WGS sequence"/>
</dbReference>
<dbReference type="Pfam" id="PF01388">
    <property type="entry name" value="ARID"/>
    <property type="match status" value="1"/>
</dbReference>
<feature type="compositionally biased region" description="Basic and acidic residues" evidence="5">
    <location>
        <begin position="163"/>
        <end position="172"/>
    </location>
</feature>
<evidence type="ECO:0000313" key="8">
    <source>
        <dbReference type="EMBL" id="KZF21073.1"/>
    </source>
</evidence>
<gene>
    <name evidence="8" type="ORF">L228DRAFT_269475</name>
</gene>
<dbReference type="PROSITE" id="PS51526">
    <property type="entry name" value="RFX_DBD"/>
    <property type="match status" value="1"/>
</dbReference>
<dbReference type="GO" id="GO:0006355">
    <property type="term" value="P:regulation of DNA-templated transcription"/>
    <property type="evidence" value="ECO:0007669"/>
    <property type="project" value="InterPro"/>
</dbReference>
<dbReference type="OMA" id="DKYKFDS"/>
<dbReference type="AlphaFoldDB" id="A0A165FK67"/>
<dbReference type="GO" id="GO:0003677">
    <property type="term" value="F:DNA binding"/>
    <property type="evidence" value="ECO:0007669"/>
    <property type="project" value="InterPro"/>
</dbReference>
<reference evidence="8 9" key="1">
    <citation type="journal article" date="2016" name="Fungal Biol.">
        <title>The genome of Xylona heveae provides a window into fungal endophytism.</title>
        <authorList>
            <person name="Gazis R."/>
            <person name="Kuo A."/>
            <person name="Riley R."/>
            <person name="LaButti K."/>
            <person name="Lipzen A."/>
            <person name="Lin J."/>
            <person name="Amirebrahimi M."/>
            <person name="Hesse C.N."/>
            <person name="Spatafora J.W."/>
            <person name="Henrissat B."/>
            <person name="Hainaut M."/>
            <person name="Grigoriev I.V."/>
            <person name="Hibbett D.S."/>
        </authorList>
    </citation>
    <scope>NUCLEOTIDE SEQUENCE [LARGE SCALE GENOMIC DNA]</scope>
    <source>
        <strain evidence="8 9">TC161</strain>
    </source>
</reference>
<organism evidence="8 9">
    <name type="scientific">Xylona heveae (strain CBS 132557 / TC161)</name>
    <dbReference type="NCBI Taxonomy" id="1328760"/>
    <lineage>
        <taxon>Eukaryota</taxon>
        <taxon>Fungi</taxon>
        <taxon>Dikarya</taxon>
        <taxon>Ascomycota</taxon>
        <taxon>Pezizomycotina</taxon>
        <taxon>Xylonomycetes</taxon>
        <taxon>Xylonales</taxon>
        <taxon>Xylonaceae</taxon>
        <taxon>Xylona</taxon>
    </lineage>
</organism>
<dbReference type="InterPro" id="IPR052406">
    <property type="entry name" value="Chromatin_Remodeling_Comp"/>
</dbReference>
<dbReference type="GeneID" id="28900416"/>
<keyword evidence="1" id="KW-0156">Chromatin regulator</keyword>
<dbReference type="SMART" id="SM00501">
    <property type="entry name" value="BRIGHT"/>
    <property type="match status" value="1"/>
</dbReference>
<dbReference type="InterPro" id="IPR036431">
    <property type="entry name" value="ARID_dom_sf"/>
</dbReference>